<dbReference type="Pfam" id="PF10175">
    <property type="entry name" value="MPP6"/>
    <property type="match status" value="1"/>
</dbReference>
<dbReference type="OrthoDB" id="20403at2759"/>
<dbReference type="PANTHER" id="PTHR13582">
    <property type="entry name" value="M-PHASE PHOSPHOPROTEIN 6"/>
    <property type="match status" value="1"/>
</dbReference>
<dbReference type="EMBL" id="JAEFCI010003275">
    <property type="protein sequence ID" value="KAG5461689.1"/>
    <property type="molecule type" value="Genomic_DNA"/>
</dbReference>
<evidence type="ECO:0000313" key="2">
    <source>
        <dbReference type="EMBL" id="KAG5461689.1"/>
    </source>
</evidence>
<evidence type="ECO:0000313" key="3">
    <source>
        <dbReference type="Proteomes" id="UP000673691"/>
    </source>
</evidence>
<gene>
    <name evidence="2" type="ORF">BJ554DRAFT_6074</name>
</gene>
<name>A0A8H7ZYJ8_9FUNG</name>
<keyword evidence="3" id="KW-1185">Reference proteome</keyword>
<dbReference type="Proteomes" id="UP000673691">
    <property type="component" value="Unassembled WGS sequence"/>
</dbReference>
<feature type="compositionally biased region" description="Basic and acidic residues" evidence="1">
    <location>
        <begin position="50"/>
        <end position="71"/>
    </location>
</feature>
<dbReference type="GO" id="GO:0000460">
    <property type="term" value="P:maturation of 5.8S rRNA"/>
    <property type="evidence" value="ECO:0007669"/>
    <property type="project" value="TreeGrafter"/>
</dbReference>
<accession>A0A8H7ZYJ8</accession>
<proteinExistence type="predicted"/>
<feature type="region of interest" description="Disordered" evidence="1">
    <location>
        <begin position="1"/>
        <end position="158"/>
    </location>
</feature>
<feature type="compositionally biased region" description="Basic and acidic residues" evidence="1">
    <location>
        <begin position="21"/>
        <end position="34"/>
    </location>
</feature>
<dbReference type="InterPro" id="IPR019324">
    <property type="entry name" value="MPP6"/>
</dbReference>
<sequence>MWRERDVGRARGGHSGAPWRGARDDQEAGGRRDNNAAPPQPPPPPARNRGGADGEDERKRKERGRKERGRDGGGGGGKASRKTSPSGAGTERPQHARTPDPRSDKPATVAGGSNGNGRERPGTPSGTAAAPFSSSPKPGTPSSSSTSAGAAGGSAKKELSKSLLNMKFMQRAQDKEFREQLEKEQKKFITAAHWTLDAEGGNAANIGKP</sequence>
<feature type="compositionally biased region" description="Low complexity" evidence="1">
    <location>
        <begin position="133"/>
        <end position="149"/>
    </location>
</feature>
<comment type="caution">
    <text evidence="2">The sequence shown here is derived from an EMBL/GenBank/DDBJ whole genome shotgun (WGS) entry which is preliminary data.</text>
</comment>
<feature type="compositionally biased region" description="Basic and acidic residues" evidence="1">
    <location>
        <begin position="92"/>
        <end position="105"/>
    </location>
</feature>
<dbReference type="PANTHER" id="PTHR13582:SF0">
    <property type="entry name" value="M-PHASE PHOSPHOPROTEIN 6"/>
    <property type="match status" value="1"/>
</dbReference>
<protein>
    <submittedName>
        <fullName evidence="2">Uncharacterized protein</fullName>
    </submittedName>
</protein>
<dbReference type="AlphaFoldDB" id="A0A8H7ZYJ8"/>
<reference evidence="2 3" key="1">
    <citation type="journal article" name="Sci. Rep.">
        <title>Genome-scale phylogenetic analyses confirm Olpidium as the closest living zoosporic fungus to the non-flagellated, terrestrial fungi.</title>
        <authorList>
            <person name="Chang Y."/>
            <person name="Rochon D."/>
            <person name="Sekimoto S."/>
            <person name="Wang Y."/>
            <person name="Chovatia M."/>
            <person name="Sandor L."/>
            <person name="Salamov A."/>
            <person name="Grigoriev I.V."/>
            <person name="Stajich J.E."/>
            <person name="Spatafora J.W."/>
        </authorList>
    </citation>
    <scope>NUCLEOTIDE SEQUENCE [LARGE SCALE GENOMIC DNA]</scope>
    <source>
        <strain evidence="2">S191</strain>
    </source>
</reference>
<organism evidence="2 3">
    <name type="scientific">Olpidium bornovanus</name>
    <dbReference type="NCBI Taxonomy" id="278681"/>
    <lineage>
        <taxon>Eukaryota</taxon>
        <taxon>Fungi</taxon>
        <taxon>Fungi incertae sedis</taxon>
        <taxon>Olpidiomycota</taxon>
        <taxon>Olpidiomycotina</taxon>
        <taxon>Olpidiomycetes</taxon>
        <taxon>Olpidiales</taxon>
        <taxon>Olpidiaceae</taxon>
        <taxon>Olpidium</taxon>
    </lineage>
</organism>
<evidence type="ECO:0000256" key="1">
    <source>
        <dbReference type="SAM" id="MobiDB-lite"/>
    </source>
</evidence>